<feature type="region of interest" description="Disordered" evidence="1">
    <location>
        <begin position="1"/>
        <end position="22"/>
    </location>
</feature>
<keyword evidence="3" id="KW-1185">Reference proteome</keyword>
<dbReference type="EMBL" id="ATMH01011166">
    <property type="protein sequence ID" value="EPY16442.1"/>
    <property type="molecule type" value="Genomic_DNA"/>
</dbReference>
<dbReference type="Proteomes" id="UP000015354">
    <property type="component" value="Unassembled WGS sequence"/>
</dbReference>
<comment type="caution">
    <text evidence="2">The sequence shown here is derived from an EMBL/GenBank/DDBJ whole genome shotgun (WGS) entry which is preliminary data.</text>
</comment>
<reference evidence="2 3" key="1">
    <citation type="journal article" date="2013" name="PLoS ONE">
        <title>Predicting the Proteins of Angomonas deanei, Strigomonas culicis and Their Respective Endosymbionts Reveals New Aspects of the Trypanosomatidae Family.</title>
        <authorList>
            <person name="Motta M.C."/>
            <person name="Martins A.C."/>
            <person name="de Souza S.S."/>
            <person name="Catta-Preta C.M."/>
            <person name="Silva R."/>
            <person name="Klein C.C."/>
            <person name="de Almeida L.G."/>
            <person name="de Lima Cunha O."/>
            <person name="Ciapina L.P."/>
            <person name="Brocchi M."/>
            <person name="Colabardini A.C."/>
            <person name="de Araujo Lima B."/>
            <person name="Machado C.R."/>
            <person name="de Almeida Soares C.M."/>
            <person name="Probst C.M."/>
            <person name="de Menezes C.B."/>
            <person name="Thompson C.E."/>
            <person name="Bartholomeu D.C."/>
            <person name="Gradia D.F."/>
            <person name="Pavoni D.P."/>
            <person name="Grisard E.C."/>
            <person name="Fantinatti-Garboggini F."/>
            <person name="Marchini F.K."/>
            <person name="Rodrigues-Luiz G.F."/>
            <person name="Wagner G."/>
            <person name="Goldman G.H."/>
            <person name="Fietto J.L."/>
            <person name="Elias M.C."/>
            <person name="Goldman M.H."/>
            <person name="Sagot M.F."/>
            <person name="Pereira M."/>
            <person name="Stoco P.H."/>
            <person name="de Mendonca-Neto R.P."/>
            <person name="Teixeira S.M."/>
            <person name="Maciel T.E."/>
            <person name="de Oliveira Mendes T.A."/>
            <person name="Urmenyi T.P."/>
            <person name="de Souza W."/>
            <person name="Schenkman S."/>
            <person name="de Vasconcelos A.T."/>
        </authorList>
    </citation>
    <scope>NUCLEOTIDE SEQUENCE [LARGE SCALE GENOMIC DNA]</scope>
</reference>
<gene>
    <name evidence="2" type="ORF">STCU_11259</name>
</gene>
<name>S9TEF9_9TRYP</name>
<evidence type="ECO:0000313" key="2">
    <source>
        <dbReference type="EMBL" id="EPY16442.1"/>
    </source>
</evidence>
<sequence length="207" mass="23294">MAQFQYRPPFMQANNSNTTNATSADLDRFLEEDVPPYDSPTKSKNIGQLFSRPKKENEPVIKFVLHRQPVALQYNPSINMSTSKLSPLVSVYVVHAGGRVVIFNRSVLDVFVRTAEEKLDGKRPNFTVDWSPDETSYPVAGAAAHFARQIQSVYTLRRLTKFSGNESLTYKKENAARIHEMRSGAVGNDPDTIIRDASYFLFSTTPT</sequence>
<dbReference type="AlphaFoldDB" id="S9TEF9"/>
<feature type="compositionally biased region" description="Low complexity" evidence="1">
    <location>
        <begin position="13"/>
        <end position="22"/>
    </location>
</feature>
<organism evidence="2 3">
    <name type="scientific">Strigomonas culicis</name>
    <dbReference type="NCBI Taxonomy" id="28005"/>
    <lineage>
        <taxon>Eukaryota</taxon>
        <taxon>Discoba</taxon>
        <taxon>Euglenozoa</taxon>
        <taxon>Kinetoplastea</taxon>
        <taxon>Metakinetoplastina</taxon>
        <taxon>Trypanosomatida</taxon>
        <taxon>Trypanosomatidae</taxon>
        <taxon>Strigomonadinae</taxon>
        <taxon>Strigomonas</taxon>
    </lineage>
</organism>
<evidence type="ECO:0000256" key="1">
    <source>
        <dbReference type="SAM" id="MobiDB-lite"/>
    </source>
</evidence>
<protein>
    <submittedName>
        <fullName evidence="2">Uncharacterized protein</fullName>
    </submittedName>
</protein>
<dbReference type="OrthoDB" id="2019917at2759"/>
<accession>S9TEF9</accession>
<proteinExistence type="predicted"/>
<evidence type="ECO:0000313" key="3">
    <source>
        <dbReference type="Proteomes" id="UP000015354"/>
    </source>
</evidence>